<dbReference type="Proteomes" id="UP000799302">
    <property type="component" value="Unassembled WGS sequence"/>
</dbReference>
<evidence type="ECO:0000256" key="4">
    <source>
        <dbReference type="ARBA" id="ARBA00022833"/>
    </source>
</evidence>
<keyword evidence="9" id="KW-1185">Reference proteome</keyword>
<sequence length="548" mass="62387">MATTLPYIRLNGEGRWGDRIIAVRVKSTTENPRFQDCKGKDVFFLVDDKPWIGIEAPDILGRTIHYAYQDFKMHPEDFEWASGFQPKMHMLRRGGPITLADQTNHMKFLRDQFQVILGRRFYIADPSPKPIHTASSHGTETDGPRSGQVELPIPRIKPPIMTTPVPTSQPVMPNVVAQAANYLQTSLSGPSSAPDHANNQHCEAIALFKRLMRGEHLSYPQIEKALKWMLLVHRGYDITVTSEDILFVVFQIQFNIFTPDTYLSPALQERIIKAMHRRQAQRFPSQQAPLQRAPLQQILVHQPPVQQAPVQDAFVQRPPFQQARAKQASVQQTPGQFLPAEQLHGHQVPKQQYPAQQLPAQDLQSFLAGHRPIAPQPLSSITPIPVLQNPIVIASTSSPEEQENEEVDDSSIILISEKSASDKTVNRTNSGIHVCSYCGKRFSRPCDFTKHEKQHTRPFKCPEIDCQYHEVGWPTLQELNRHINDKHSPTPKLVSCQFEGCSFSSTRESNMKYHMEQKHNWTYVRARGHGSLKKRKQDEVDFDNDGEH</sequence>
<gene>
    <name evidence="8" type="ORF">BT63DRAFT_455921</name>
</gene>
<evidence type="ECO:0000259" key="7">
    <source>
        <dbReference type="PROSITE" id="PS50157"/>
    </source>
</evidence>
<dbReference type="GO" id="GO:0000981">
    <property type="term" value="F:DNA-binding transcription factor activity, RNA polymerase II-specific"/>
    <property type="evidence" value="ECO:0007669"/>
    <property type="project" value="TreeGrafter"/>
</dbReference>
<accession>A0A6A6U7P2</accession>
<dbReference type="InterPro" id="IPR013087">
    <property type="entry name" value="Znf_C2H2_type"/>
</dbReference>
<dbReference type="Gene3D" id="3.30.160.60">
    <property type="entry name" value="Classic Zinc Finger"/>
    <property type="match status" value="1"/>
</dbReference>
<keyword evidence="4" id="KW-0862">Zinc</keyword>
<proteinExistence type="predicted"/>
<dbReference type="PANTHER" id="PTHR24409">
    <property type="entry name" value="ZINC FINGER PROTEIN 142"/>
    <property type="match status" value="1"/>
</dbReference>
<evidence type="ECO:0000256" key="1">
    <source>
        <dbReference type="ARBA" id="ARBA00022723"/>
    </source>
</evidence>
<dbReference type="EMBL" id="MU004236">
    <property type="protein sequence ID" value="KAF2668285.1"/>
    <property type="molecule type" value="Genomic_DNA"/>
</dbReference>
<dbReference type="GO" id="GO:0005634">
    <property type="term" value="C:nucleus"/>
    <property type="evidence" value="ECO:0007669"/>
    <property type="project" value="TreeGrafter"/>
</dbReference>
<dbReference type="PROSITE" id="PS50157">
    <property type="entry name" value="ZINC_FINGER_C2H2_2"/>
    <property type="match status" value="1"/>
</dbReference>
<dbReference type="SMART" id="SM00355">
    <property type="entry name" value="ZnF_C2H2"/>
    <property type="match status" value="3"/>
</dbReference>
<evidence type="ECO:0000256" key="3">
    <source>
        <dbReference type="ARBA" id="ARBA00022771"/>
    </source>
</evidence>
<dbReference type="InterPro" id="IPR036236">
    <property type="entry name" value="Znf_C2H2_sf"/>
</dbReference>
<evidence type="ECO:0000256" key="2">
    <source>
        <dbReference type="ARBA" id="ARBA00022737"/>
    </source>
</evidence>
<evidence type="ECO:0000256" key="5">
    <source>
        <dbReference type="PROSITE-ProRule" id="PRU00042"/>
    </source>
</evidence>
<protein>
    <recommendedName>
        <fullName evidence="7">C2H2-type domain-containing protein</fullName>
    </recommendedName>
</protein>
<evidence type="ECO:0000256" key="6">
    <source>
        <dbReference type="SAM" id="MobiDB-lite"/>
    </source>
</evidence>
<keyword evidence="3 5" id="KW-0863">Zinc-finger</keyword>
<feature type="region of interest" description="Disordered" evidence="6">
    <location>
        <begin position="128"/>
        <end position="147"/>
    </location>
</feature>
<dbReference type="OrthoDB" id="9368434at2759"/>
<dbReference type="PANTHER" id="PTHR24409:SF295">
    <property type="entry name" value="AZ2-RELATED"/>
    <property type="match status" value="1"/>
</dbReference>
<dbReference type="AlphaFoldDB" id="A0A6A6U7P2"/>
<keyword evidence="1" id="KW-0479">Metal-binding</keyword>
<feature type="domain" description="C2H2-type" evidence="7">
    <location>
        <begin position="433"/>
        <end position="460"/>
    </location>
</feature>
<keyword evidence="2" id="KW-0677">Repeat</keyword>
<evidence type="ECO:0000313" key="8">
    <source>
        <dbReference type="EMBL" id="KAF2668285.1"/>
    </source>
</evidence>
<dbReference type="SUPFAM" id="SSF57667">
    <property type="entry name" value="beta-beta-alpha zinc fingers"/>
    <property type="match status" value="1"/>
</dbReference>
<dbReference type="PROSITE" id="PS00028">
    <property type="entry name" value="ZINC_FINGER_C2H2_1"/>
    <property type="match status" value="1"/>
</dbReference>
<evidence type="ECO:0000313" key="9">
    <source>
        <dbReference type="Proteomes" id="UP000799302"/>
    </source>
</evidence>
<reference evidence="8" key="1">
    <citation type="journal article" date="2020" name="Stud. Mycol.">
        <title>101 Dothideomycetes genomes: a test case for predicting lifestyles and emergence of pathogens.</title>
        <authorList>
            <person name="Haridas S."/>
            <person name="Albert R."/>
            <person name="Binder M."/>
            <person name="Bloem J."/>
            <person name="Labutti K."/>
            <person name="Salamov A."/>
            <person name="Andreopoulos B."/>
            <person name="Baker S."/>
            <person name="Barry K."/>
            <person name="Bills G."/>
            <person name="Bluhm B."/>
            <person name="Cannon C."/>
            <person name="Castanera R."/>
            <person name="Culley D."/>
            <person name="Daum C."/>
            <person name="Ezra D."/>
            <person name="Gonzalez J."/>
            <person name="Henrissat B."/>
            <person name="Kuo A."/>
            <person name="Liang C."/>
            <person name="Lipzen A."/>
            <person name="Lutzoni F."/>
            <person name="Magnuson J."/>
            <person name="Mondo S."/>
            <person name="Nolan M."/>
            <person name="Ohm R."/>
            <person name="Pangilinan J."/>
            <person name="Park H.-J."/>
            <person name="Ramirez L."/>
            <person name="Alfaro M."/>
            <person name="Sun H."/>
            <person name="Tritt A."/>
            <person name="Yoshinaga Y."/>
            <person name="Zwiers L.-H."/>
            <person name="Turgeon B."/>
            <person name="Goodwin S."/>
            <person name="Spatafora J."/>
            <person name="Crous P."/>
            <person name="Grigoriev I."/>
        </authorList>
    </citation>
    <scope>NUCLEOTIDE SEQUENCE</scope>
    <source>
        <strain evidence="8">CBS 115976</strain>
    </source>
</reference>
<dbReference type="GO" id="GO:0000977">
    <property type="term" value="F:RNA polymerase II transcription regulatory region sequence-specific DNA binding"/>
    <property type="evidence" value="ECO:0007669"/>
    <property type="project" value="TreeGrafter"/>
</dbReference>
<dbReference type="GO" id="GO:0008270">
    <property type="term" value="F:zinc ion binding"/>
    <property type="evidence" value="ECO:0007669"/>
    <property type="project" value="UniProtKB-KW"/>
</dbReference>
<organism evidence="8 9">
    <name type="scientific">Microthyrium microscopicum</name>
    <dbReference type="NCBI Taxonomy" id="703497"/>
    <lineage>
        <taxon>Eukaryota</taxon>
        <taxon>Fungi</taxon>
        <taxon>Dikarya</taxon>
        <taxon>Ascomycota</taxon>
        <taxon>Pezizomycotina</taxon>
        <taxon>Dothideomycetes</taxon>
        <taxon>Dothideomycetes incertae sedis</taxon>
        <taxon>Microthyriales</taxon>
        <taxon>Microthyriaceae</taxon>
        <taxon>Microthyrium</taxon>
    </lineage>
</organism>
<name>A0A6A6U7P2_9PEZI</name>